<keyword evidence="4" id="KW-1185">Reference proteome</keyword>
<dbReference type="PANTHER" id="PTHR34477">
    <property type="entry name" value="UPF0213 PROTEIN YHBQ"/>
    <property type="match status" value="1"/>
</dbReference>
<name>A0A9X1ZRA7_9FLAO</name>
<dbReference type="Pfam" id="PF01541">
    <property type="entry name" value="GIY-YIG"/>
    <property type="match status" value="1"/>
</dbReference>
<dbReference type="EMBL" id="JAKHSK010000011">
    <property type="protein sequence ID" value="MCL6218499.1"/>
    <property type="molecule type" value="Genomic_DNA"/>
</dbReference>
<proteinExistence type="inferred from homology"/>
<dbReference type="AlphaFoldDB" id="A0A9X1ZRA7"/>
<dbReference type="PROSITE" id="PS50164">
    <property type="entry name" value="GIY_YIG"/>
    <property type="match status" value="1"/>
</dbReference>
<comment type="caution">
    <text evidence="3">The sequence shown here is derived from an EMBL/GenBank/DDBJ whole genome shotgun (WGS) entry which is preliminary data.</text>
</comment>
<comment type="similarity">
    <text evidence="1">Belongs to the UPF0213 family.</text>
</comment>
<dbReference type="SUPFAM" id="SSF82771">
    <property type="entry name" value="GIY-YIG endonuclease"/>
    <property type="match status" value="1"/>
</dbReference>
<accession>A0A9X1ZRA7</accession>
<evidence type="ECO:0000313" key="3">
    <source>
        <dbReference type="EMBL" id="MCL6218499.1"/>
    </source>
</evidence>
<sequence>MTNKYRTVFYTGVTNDLRKRIADHQSGRGSNFTKKYKIKDLIYFEEFSDINQAIVREKQIKNWKKQWKLNLIRSLNPKFETLEY</sequence>
<evidence type="ECO:0000259" key="2">
    <source>
        <dbReference type="PROSITE" id="PS50164"/>
    </source>
</evidence>
<protein>
    <submittedName>
        <fullName evidence="3">GIY-YIG nuclease family protein</fullName>
    </submittedName>
</protein>
<dbReference type="PANTHER" id="PTHR34477:SF5">
    <property type="entry name" value="BSL5627 PROTEIN"/>
    <property type="match status" value="1"/>
</dbReference>
<dbReference type="InterPro" id="IPR000305">
    <property type="entry name" value="GIY-YIG_endonuc"/>
</dbReference>
<dbReference type="Gene3D" id="3.40.1440.10">
    <property type="entry name" value="GIY-YIG endonuclease"/>
    <property type="match status" value="1"/>
</dbReference>
<gene>
    <name evidence="3" type="ORF">L1967_09340</name>
</gene>
<dbReference type="InterPro" id="IPR050190">
    <property type="entry name" value="UPF0213_domain"/>
</dbReference>
<evidence type="ECO:0000256" key="1">
    <source>
        <dbReference type="ARBA" id="ARBA00007435"/>
    </source>
</evidence>
<reference evidence="3" key="1">
    <citation type="submission" date="2022-01" db="EMBL/GenBank/DDBJ databases">
        <title>Genome sequencing of Zunongwangia sp. M21534 genome.</title>
        <authorList>
            <person name="Chen Y."/>
            <person name="Dong C."/>
            <person name="Shao Z."/>
        </authorList>
    </citation>
    <scope>NUCLEOTIDE SEQUENCE</scope>
    <source>
        <strain evidence="3">MCCC M21534</strain>
    </source>
</reference>
<dbReference type="RefSeq" id="WP_249601396.1">
    <property type="nucleotide sequence ID" value="NZ_JAKHSK010000011.1"/>
</dbReference>
<dbReference type="InterPro" id="IPR035901">
    <property type="entry name" value="GIY-YIG_endonuc_sf"/>
</dbReference>
<evidence type="ECO:0000313" key="4">
    <source>
        <dbReference type="Proteomes" id="UP001139521"/>
    </source>
</evidence>
<feature type="domain" description="GIY-YIG" evidence="2">
    <location>
        <begin position="1"/>
        <end position="71"/>
    </location>
</feature>
<organism evidence="3 4">
    <name type="scientific">Zunongwangia pacifica</name>
    <dbReference type="NCBI Taxonomy" id="2911062"/>
    <lineage>
        <taxon>Bacteria</taxon>
        <taxon>Pseudomonadati</taxon>
        <taxon>Bacteroidota</taxon>
        <taxon>Flavobacteriia</taxon>
        <taxon>Flavobacteriales</taxon>
        <taxon>Flavobacteriaceae</taxon>
        <taxon>Zunongwangia</taxon>
    </lineage>
</organism>
<dbReference type="CDD" id="cd10448">
    <property type="entry name" value="GIY-YIG_unchar_3"/>
    <property type="match status" value="1"/>
</dbReference>
<dbReference type="Proteomes" id="UP001139521">
    <property type="component" value="Unassembled WGS sequence"/>
</dbReference>